<keyword evidence="1" id="KW-1133">Transmembrane helix</keyword>
<evidence type="ECO:0000313" key="2">
    <source>
        <dbReference type="Proteomes" id="UP000079169"/>
    </source>
</evidence>
<keyword evidence="2" id="KW-1185">Reference proteome</keyword>
<evidence type="ECO:0000313" key="3">
    <source>
        <dbReference type="RefSeq" id="XP_008473812.1"/>
    </source>
</evidence>
<dbReference type="AlphaFoldDB" id="A0A1S3D5C4"/>
<keyword evidence="1" id="KW-0812">Transmembrane</keyword>
<keyword evidence="1" id="KW-0472">Membrane</keyword>
<dbReference type="PaxDb" id="121845-A0A1S3D5C4"/>
<dbReference type="RefSeq" id="XP_026680638.1">
    <property type="nucleotide sequence ID" value="XM_026824837.1"/>
</dbReference>
<dbReference type="RefSeq" id="XP_008473812.1">
    <property type="nucleotide sequence ID" value="XM_008475590.3"/>
</dbReference>
<proteinExistence type="predicted"/>
<sequence length="125" mass="14654">MSPEKSSRQRQDKGGEDDIYGHMVWTVFLYFGIPFLLVSFLCVGIHTVYFLFVRQSIPYAPTFWEMMELCFSQYLALTVTIPVISFIFLYLRNKNVDTLIQNERITGVIEDLCDNFIEDLCNIFI</sequence>
<accession>A0A1S3D5C4</accession>
<name>A0A1S3D5C4_DIACI</name>
<protein>
    <submittedName>
        <fullName evidence="3 4">Uncharacterized protein LOC103510891 isoform X1</fullName>
    </submittedName>
</protein>
<feature type="transmembrane region" description="Helical" evidence="1">
    <location>
        <begin position="27"/>
        <end position="51"/>
    </location>
</feature>
<dbReference type="KEGG" id="dci:103510891"/>
<feature type="transmembrane region" description="Helical" evidence="1">
    <location>
        <begin position="71"/>
        <end position="91"/>
    </location>
</feature>
<dbReference type="GeneID" id="103510891"/>
<evidence type="ECO:0000313" key="4">
    <source>
        <dbReference type="RefSeq" id="XP_026680638.1"/>
    </source>
</evidence>
<evidence type="ECO:0000256" key="1">
    <source>
        <dbReference type="SAM" id="Phobius"/>
    </source>
</evidence>
<dbReference type="Proteomes" id="UP000079169">
    <property type="component" value="Unplaced"/>
</dbReference>
<reference evidence="3 4" key="1">
    <citation type="submission" date="2025-04" db="UniProtKB">
        <authorList>
            <consortium name="RefSeq"/>
        </authorList>
    </citation>
    <scope>IDENTIFICATION</scope>
</reference>
<gene>
    <name evidence="3 4" type="primary">LOC103510891</name>
</gene>
<organism evidence="2 3">
    <name type="scientific">Diaphorina citri</name>
    <name type="common">Asian citrus psyllid</name>
    <dbReference type="NCBI Taxonomy" id="121845"/>
    <lineage>
        <taxon>Eukaryota</taxon>
        <taxon>Metazoa</taxon>
        <taxon>Ecdysozoa</taxon>
        <taxon>Arthropoda</taxon>
        <taxon>Hexapoda</taxon>
        <taxon>Insecta</taxon>
        <taxon>Pterygota</taxon>
        <taxon>Neoptera</taxon>
        <taxon>Paraneoptera</taxon>
        <taxon>Hemiptera</taxon>
        <taxon>Sternorrhyncha</taxon>
        <taxon>Psylloidea</taxon>
        <taxon>Psyllidae</taxon>
        <taxon>Diaphorininae</taxon>
        <taxon>Diaphorina</taxon>
    </lineage>
</organism>